<dbReference type="Proteomes" id="UP000308092">
    <property type="component" value="Unassembled WGS sequence"/>
</dbReference>
<reference evidence="3 6" key="2">
    <citation type="submission" date="2019-08" db="EMBL/GenBank/DDBJ databases">
        <title>The genome sequence of a newly discovered highly antifungal drug resistant Aspergillus species, Aspergillus tanneri NIH 1004.</title>
        <authorList>
            <person name="Mounaud S."/>
            <person name="Singh I."/>
            <person name="Joardar V."/>
            <person name="Pakala S."/>
            <person name="Pakala S."/>
            <person name="Venepally P."/>
            <person name="Chung J.K."/>
            <person name="Losada L."/>
            <person name="Nierman W.C."/>
        </authorList>
    </citation>
    <scope>NUCLEOTIDE SEQUENCE [LARGE SCALE GENOMIC DNA]</scope>
    <source>
        <strain evidence="3 6">NIH1004</strain>
    </source>
</reference>
<dbReference type="RefSeq" id="XP_033424580.1">
    <property type="nucleotide sequence ID" value="XM_033571265.1"/>
</dbReference>
<dbReference type="OrthoDB" id="5550464at2759"/>
<keyword evidence="2" id="KW-0143">Chaperone</keyword>
<dbReference type="Pfam" id="PF01774">
    <property type="entry name" value="UreD"/>
    <property type="match status" value="1"/>
</dbReference>
<evidence type="ECO:0008006" key="7">
    <source>
        <dbReference type="Google" id="ProtNLM"/>
    </source>
</evidence>
<evidence type="ECO:0000313" key="6">
    <source>
        <dbReference type="Proteomes" id="UP000324241"/>
    </source>
</evidence>
<comment type="similarity">
    <text evidence="1">Belongs to the UreD family.</text>
</comment>
<dbReference type="EMBL" id="SOSA01001512">
    <property type="protein sequence ID" value="THC87083.1"/>
    <property type="molecule type" value="Genomic_DNA"/>
</dbReference>
<accession>A0A4S3IXP2</accession>
<evidence type="ECO:0000313" key="4">
    <source>
        <dbReference type="EMBL" id="THC87083.1"/>
    </source>
</evidence>
<evidence type="ECO:0000256" key="1">
    <source>
        <dbReference type="ARBA" id="ARBA00007177"/>
    </source>
</evidence>
<evidence type="ECO:0000256" key="2">
    <source>
        <dbReference type="ARBA" id="ARBA00023186"/>
    </source>
</evidence>
<dbReference type="Proteomes" id="UP000324241">
    <property type="component" value="Unassembled WGS sequence"/>
</dbReference>
<evidence type="ECO:0000313" key="3">
    <source>
        <dbReference type="EMBL" id="KAA8645219.1"/>
    </source>
</evidence>
<keyword evidence="5" id="KW-1185">Reference proteome</keyword>
<dbReference type="PANTHER" id="PTHR33643">
    <property type="entry name" value="UREASE ACCESSORY PROTEIN D"/>
    <property type="match status" value="1"/>
</dbReference>
<proteinExistence type="inferred from homology"/>
<name>A0A4S3IXP2_9EURO</name>
<dbReference type="STRING" id="1220188.A0A4S3IXP2"/>
<protein>
    <recommendedName>
        <fullName evidence="7">Urease accessory protein UreD</fullName>
    </recommendedName>
</protein>
<sequence length="355" mass="39613">MATPFIAPVSKPGQGEVVVELLPPALPTFTNLTYRYPLKLLTHKSLYIPVSSALPCVSPPVYLYIIGYGGGLLPGDEIDVSITLNPQTRLVVTTPHGSNKIYRTDATQKLRKRLALPDQVLMDMSRQTLDVHIGNQAVFCSLPDPNVPFKDSRYEQAQTFTVDAAATGNNRGSLCILDWVTEGRSARGENWDFHLWRGKNEVWSVDEATGSRKLLLRDSVILDAELEEGAHLGSQEQSRTKKLIRDRAGTSTVLGTLILYGPVFERLMTWLLDRFKSQPRLGDRDWSTTSTNSTSQPSLHDDITWTAAHIRNSFVLIKFGARHAHGAKQWLGDLLREEGSIAMEFGEEALQCLWE</sequence>
<gene>
    <name evidence="3" type="ORF">ATNIH1004_006638</name>
    <name evidence="4" type="ORF">EYZ11_013471</name>
</gene>
<dbReference type="VEuPathDB" id="FungiDB:EYZ11_013471"/>
<reference evidence="4 5" key="1">
    <citation type="submission" date="2019-03" db="EMBL/GenBank/DDBJ databases">
        <title>The genome sequence of a newly discovered highly antifungal drug resistant Aspergillus species, Aspergillus tanneri NIH 1004.</title>
        <authorList>
            <person name="Mounaud S."/>
            <person name="Singh I."/>
            <person name="Joardar V."/>
            <person name="Pakala S."/>
            <person name="Pakala S."/>
            <person name="Venepally P."/>
            <person name="Hoover J."/>
            <person name="Nierman W."/>
            <person name="Chung J."/>
            <person name="Losada L."/>
        </authorList>
    </citation>
    <scope>NUCLEOTIDE SEQUENCE [LARGE SCALE GENOMIC DNA]</scope>
    <source>
        <strain evidence="4 5">NIH1004</strain>
    </source>
</reference>
<dbReference type="GO" id="GO:0016151">
    <property type="term" value="F:nickel cation binding"/>
    <property type="evidence" value="ECO:0007669"/>
    <property type="project" value="InterPro"/>
</dbReference>
<dbReference type="PANTHER" id="PTHR33643:SF1">
    <property type="entry name" value="UREASE ACCESSORY PROTEIN D"/>
    <property type="match status" value="1"/>
</dbReference>
<dbReference type="AlphaFoldDB" id="A0A4S3IXP2"/>
<dbReference type="EMBL" id="QUQM01000007">
    <property type="protein sequence ID" value="KAA8645219.1"/>
    <property type="molecule type" value="Genomic_DNA"/>
</dbReference>
<dbReference type="GeneID" id="54329340"/>
<comment type="caution">
    <text evidence="4">The sequence shown here is derived from an EMBL/GenBank/DDBJ whole genome shotgun (WGS) entry which is preliminary data.</text>
</comment>
<organism evidence="4 5">
    <name type="scientific">Aspergillus tanneri</name>
    <dbReference type="NCBI Taxonomy" id="1220188"/>
    <lineage>
        <taxon>Eukaryota</taxon>
        <taxon>Fungi</taxon>
        <taxon>Dikarya</taxon>
        <taxon>Ascomycota</taxon>
        <taxon>Pezizomycotina</taxon>
        <taxon>Eurotiomycetes</taxon>
        <taxon>Eurotiomycetidae</taxon>
        <taxon>Eurotiales</taxon>
        <taxon>Aspergillaceae</taxon>
        <taxon>Aspergillus</taxon>
        <taxon>Aspergillus subgen. Circumdati</taxon>
    </lineage>
</organism>
<dbReference type="InterPro" id="IPR002669">
    <property type="entry name" value="UreD"/>
</dbReference>
<evidence type="ECO:0000313" key="5">
    <source>
        <dbReference type="Proteomes" id="UP000308092"/>
    </source>
</evidence>